<dbReference type="InterPro" id="IPR001245">
    <property type="entry name" value="Ser-Thr/Tyr_kinase_cat_dom"/>
</dbReference>
<feature type="domain" description="Ig-like" evidence="22">
    <location>
        <begin position="36"/>
        <end position="124"/>
    </location>
</feature>
<evidence type="ECO:0000256" key="14">
    <source>
        <dbReference type="ARBA" id="ARBA00023157"/>
    </source>
</evidence>
<evidence type="ECO:0000256" key="12">
    <source>
        <dbReference type="ARBA" id="ARBA00023136"/>
    </source>
</evidence>
<feature type="transmembrane region" description="Helical" evidence="19">
    <location>
        <begin position="747"/>
        <end position="769"/>
    </location>
</feature>
<dbReference type="InterPro" id="IPR007110">
    <property type="entry name" value="Ig-like_dom"/>
</dbReference>
<evidence type="ECO:0000256" key="6">
    <source>
        <dbReference type="ARBA" id="ARBA00022679"/>
    </source>
</evidence>
<organism evidence="23 24">
    <name type="scientific">Hydra vulgaris</name>
    <name type="common">Hydra</name>
    <name type="synonym">Hydra attenuata</name>
    <dbReference type="NCBI Taxonomy" id="6087"/>
    <lineage>
        <taxon>Eukaryota</taxon>
        <taxon>Metazoa</taxon>
        <taxon>Cnidaria</taxon>
        <taxon>Hydrozoa</taxon>
        <taxon>Hydroidolina</taxon>
        <taxon>Anthoathecata</taxon>
        <taxon>Aplanulata</taxon>
        <taxon>Hydridae</taxon>
        <taxon>Hydra</taxon>
    </lineage>
</organism>
<comment type="catalytic activity">
    <reaction evidence="18">
        <text>L-tyrosyl-[protein] + ATP = O-phospho-L-tyrosyl-[protein] + ADP + H(+)</text>
        <dbReference type="Rhea" id="RHEA:10596"/>
        <dbReference type="Rhea" id="RHEA-COMP:10136"/>
        <dbReference type="Rhea" id="RHEA-COMP:20101"/>
        <dbReference type="ChEBI" id="CHEBI:15378"/>
        <dbReference type="ChEBI" id="CHEBI:30616"/>
        <dbReference type="ChEBI" id="CHEBI:46858"/>
        <dbReference type="ChEBI" id="CHEBI:61978"/>
        <dbReference type="ChEBI" id="CHEBI:456216"/>
        <dbReference type="EC" id="2.7.10.1"/>
    </reaction>
</comment>
<dbReference type="SUPFAM" id="SSF48726">
    <property type="entry name" value="Immunoglobulin"/>
    <property type="match status" value="4"/>
</dbReference>
<dbReference type="InterPro" id="IPR013151">
    <property type="entry name" value="Immunoglobulin_dom"/>
</dbReference>
<dbReference type="PIRSF" id="PIRSF000615">
    <property type="entry name" value="TyrPK_CSF1-R"/>
    <property type="match status" value="1"/>
</dbReference>
<protein>
    <recommendedName>
        <fullName evidence="2">receptor protein-tyrosine kinase</fullName>
        <ecNumber evidence="2">2.7.10.1</ecNumber>
    </recommendedName>
</protein>
<dbReference type="SMART" id="SM00408">
    <property type="entry name" value="IGc2"/>
    <property type="match status" value="5"/>
</dbReference>
<dbReference type="SMART" id="SM00409">
    <property type="entry name" value="IG"/>
    <property type="match status" value="6"/>
</dbReference>
<dbReference type="Proteomes" id="UP001652625">
    <property type="component" value="Chromosome 12"/>
</dbReference>
<keyword evidence="3" id="KW-0217">Developmental protein</keyword>
<keyword evidence="23" id="KW-1185">Reference proteome</keyword>
<keyword evidence="20" id="KW-0732">Signal</keyword>
<evidence type="ECO:0000256" key="2">
    <source>
        <dbReference type="ARBA" id="ARBA00011902"/>
    </source>
</evidence>
<evidence type="ECO:0000256" key="17">
    <source>
        <dbReference type="ARBA" id="ARBA00023319"/>
    </source>
</evidence>
<dbReference type="Pfam" id="PF07714">
    <property type="entry name" value="PK_Tyr_Ser-Thr"/>
    <property type="match status" value="1"/>
</dbReference>
<evidence type="ECO:0000313" key="23">
    <source>
        <dbReference type="Proteomes" id="UP001652625"/>
    </source>
</evidence>
<keyword evidence="17" id="KW-0393">Immunoglobulin domain</keyword>
<feature type="signal peptide" evidence="20">
    <location>
        <begin position="1"/>
        <end position="16"/>
    </location>
</feature>
<keyword evidence="14" id="KW-1015">Disulfide bond</keyword>
<evidence type="ECO:0000256" key="5">
    <source>
        <dbReference type="ARBA" id="ARBA00022553"/>
    </source>
</evidence>
<feature type="domain" description="Ig-like" evidence="22">
    <location>
        <begin position="247"/>
        <end position="333"/>
    </location>
</feature>
<evidence type="ECO:0000256" key="18">
    <source>
        <dbReference type="ARBA" id="ARBA00051243"/>
    </source>
</evidence>
<dbReference type="PROSITE" id="PS50835">
    <property type="entry name" value="IG_LIKE"/>
    <property type="match status" value="5"/>
</dbReference>
<dbReference type="Pfam" id="PF00047">
    <property type="entry name" value="ig"/>
    <property type="match status" value="2"/>
</dbReference>
<dbReference type="InterPro" id="IPR003598">
    <property type="entry name" value="Ig_sub2"/>
</dbReference>
<dbReference type="PRINTS" id="PR00109">
    <property type="entry name" value="TYRKINASE"/>
</dbReference>
<gene>
    <name evidence="24" type="primary">LOC100209153</name>
</gene>
<evidence type="ECO:0000256" key="8">
    <source>
        <dbReference type="ARBA" id="ARBA00022741"/>
    </source>
</evidence>
<dbReference type="SMART" id="SM00219">
    <property type="entry name" value="TyrKc"/>
    <property type="match status" value="1"/>
</dbReference>
<keyword evidence="13" id="KW-0829">Tyrosine-protein kinase</keyword>
<dbReference type="InterPro" id="IPR013783">
    <property type="entry name" value="Ig-like_fold"/>
</dbReference>
<evidence type="ECO:0000256" key="16">
    <source>
        <dbReference type="ARBA" id="ARBA00023180"/>
    </source>
</evidence>
<dbReference type="Gene3D" id="3.30.200.20">
    <property type="entry name" value="Phosphorylase Kinase, domain 1"/>
    <property type="match status" value="2"/>
</dbReference>
<evidence type="ECO:0000256" key="9">
    <source>
        <dbReference type="ARBA" id="ARBA00022777"/>
    </source>
</evidence>
<feature type="domain" description="Protein kinase" evidence="21">
    <location>
        <begin position="815"/>
        <end position="1134"/>
    </location>
</feature>
<dbReference type="Pfam" id="PF07679">
    <property type="entry name" value="I-set"/>
    <property type="match status" value="1"/>
</dbReference>
<keyword evidence="5" id="KW-0597">Phosphoprotein</keyword>
<evidence type="ECO:0000256" key="15">
    <source>
        <dbReference type="ARBA" id="ARBA00023170"/>
    </source>
</evidence>
<dbReference type="SUPFAM" id="SSF56112">
    <property type="entry name" value="Protein kinase-like (PK-like)"/>
    <property type="match status" value="1"/>
</dbReference>
<dbReference type="Gene3D" id="2.60.40.10">
    <property type="entry name" value="Immunoglobulins"/>
    <property type="match status" value="7"/>
</dbReference>
<dbReference type="PROSITE" id="PS50011">
    <property type="entry name" value="PROTEIN_KINASE_DOM"/>
    <property type="match status" value="1"/>
</dbReference>
<dbReference type="InterPro" id="IPR001824">
    <property type="entry name" value="Tyr_kinase_rcpt_3_CS"/>
</dbReference>
<dbReference type="PROSITE" id="PS00240">
    <property type="entry name" value="RECEPTOR_TYR_KIN_III"/>
    <property type="match status" value="1"/>
</dbReference>
<dbReference type="Gene3D" id="1.10.510.10">
    <property type="entry name" value="Transferase(Phosphotransferase) domain 1"/>
    <property type="match status" value="1"/>
</dbReference>
<keyword evidence="16" id="KW-0325">Glycoprotein</keyword>
<dbReference type="InterPro" id="IPR050122">
    <property type="entry name" value="RTK"/>
</dbReference>
<evidence type="ECO:0000313" key="24">
    <source>
        <dbReference type="RefSeq" id="XP_065668911.1"/>
    </source>
</evidence>
<dbReference type="PANTHER" id="PTHR24416">
    <property type="entry name" value="TYROSINE-PROTEIN KINASE RECEPTOR"/>
    <property type="match status" value="1"/>
</dbReference>
<evidence type="ECO:0000256" key="20">
    <source>
        <dbReference type="SAM" id="SignalP"/>
    </source>
</evidence>
<dbReference type="EC" id="2.7.10.1" evidence="2"/>
<keyword evidence="15 24" id="KW-0675">Receptor</keyword>
<evidence type="ECO:0000256" key="4">
    <source>
        <dbReference type="ARBA" id="ARBA00022475"/>
    </source>
</evidence>
<dbReference type="GeneID" id="100209153"/>
<feature type="domain" description="Ig-like" evidence="22">
    <location>
        <begin position="540"/>
        <end position="642"/>
    </location>
</feature>
<name>A0ABM4D3S7_HYDVU</name>
<dbReference type="PANTHER" id="PTHR24416:SF600">
    <property type="entry name" value="PDGF- AND VEGF-RECEPTOR RELATED, ISOFORM J"/>
    <property type="match status" value="1"/>
</dbReference>
<keyword evidence="12 19" id="KW-0472">Membrane</keyword>
<dbReference type="InterPro" id="IPR013098">
    <property type="entry name" value="Ig_I-set"/>
</dbReference>
<evidence type="ECO:0000256" key="10">
    <source>
        <dbReference type="ARBA" id="ARBA00022840"/>
    </source>
</evidence>
<comment type="subcellular location">
    <subcellularLocation>
        <location evidence="1">Cell membrane</location>
        <topology evidence="1">Single-pass type I membrane protein</topology>
    </subcellularLocation>
</comment>
<evidence type="ECO:0000256" key="1">
    <source>
        <dbReference type="ARBA" id="ARBA00004251"/>
    </source>
</evidence>
<dbReference type="InterPro" id="IPR011009">
    <property type="entry name" value="Kinase-like_dom_sf"/>
</dbReference>
<feature type="chain" id="PRO_5046293518" description="receptor protein-tyrosine kinase" evidence="20">
    <location>
        <begin position="17"/>
        <end position="1202"/>
    </location>
</feature>
<evidence type="ECO:0000259" key="21">
    <source>
        <dbReference type="PROSITE" id="PS50011"/>
    </source>
</evidence>
<proteinExistence type="predicted"/>
<keyword evidence="11 19" id="KW-1133">Transmembrane helix</keyword>
<feature type="domain" description="Ig-like" evidence="22">
    <location>
        <begin position="647"/>
        <end position="733"/>
    </location>
</feature>
<dbReference type="InterPro" id="IPR003599">
    <property type="entry name" value="Ig_sub"/>
</dbReference>
<keyword evidence="6" id="KW-0808">Transferase</keyword>
<reference evidence="24" key="1">
    <citation type="submission" date="2025-08" db="UniProtKB">
        <authorList>
            <consortium name="RefSeq"/>
        </authorList>
    </citation>
    <scope>IDENTIFICATION</scope>
</reference>
<dbReference type="CDD" id="cd00192">
    <property type="entry name" value="PTKc"/>
    <property type="match status" value="1"/>
</dbReference>
<dbReference type="InterPro" id="IPR008266">
    <property type="entry name" value="Tyr_kinase_AS"/>
</dbReference>
<dbReference type="RefSeq" id="XP_065668911.1">
    <property type="nucleotide sequence ID" value="XM_065812839.1"/>
</dbReference>
<dbReference type="InterPro" id="IPR020635">
    <property type="entry name" value="Tyr_kinase_cat_dom"/>
</dbReference>
<evidence type="ECO:0000256" key="13">
    <source>
        <dbReference type="ARBA" id="ARBA00023137"/>
    </source>
</evidence>
<dbReference type="InterPro" id="IPR036179">
    <property type="entry name" value="Ig-like_dom_sf"/>
</dbReference>
<keyword evidence="10" id="KW-0067">ATP-binding</keyword>
<dbReference type="PROSITE" id="PS00109">
    <property type="entry name" value="PROTEIN_KINASE_TYR"/>
    <property type="match status" value="1"/>
</dbReference>
<dbReference type="CDD" id="cd00096">
    <property type="entry name" value="Ig"/>
    <property type="match status" value="1"/>
</dbReference>
<keyword evidence="8" id="KW-0547">Nucleotide-binding</keyword>
<dbReference type="InterPro" id="IPR000719">
    <property type="entry name" value="Prot_kinase_dom"/>
</dbReference>
<evidence type="ECO:0000256" key="7">
    <source>
        <dbReference type="ARBA" id="ARBA00022692"/>
    </source>
</evidence>
<feature type="domain" description="Ig-like" evidence="22">
    <location>
        <begin position="132"/>
        <end position="229"/>
    </location>
</feature>
<evidence type="ECO:0000256" key="11">
    <source>
        <dbReference type="ARBA" id="ARBA00022989"/>
    </source>
</evidence>
<accession>A0ABM4D3S7</accession>
<sequence length="1202" mass="136292">MFNIILLCFFISFSVALPSDGVLKFLTTKWVFNNNPIFPPMKFVYAGYALNISCKTNDPDAEVTLYRKNVSTPTPAKYLNDRLTVVDQIFYISSVLVEDGGTFSCEANNGISKINLILGDLKVSKETPPPEPEIFPKPISNTIEIEFKSNKNITCKSAGARGVDDSYLNWYKEDINGMQSPVDKSKIVRLEEINNIYIDVEILMFTNFQFSDFGKYVCTRKEPEKAPTSSFVNVVLKPSTAPTVTFPQLSSTLIDVDNGRNGYQVQCEVNGSPKPKMLWKKNNEVFQTCDDDDVENKFCYLYFQDIAYPRDEGEYTCIAENEVGEANKSIKLQVLVPIEIKKPSPMFVASFYDDKEIHCDIENGNPLPIIKWQFARNDCSSETECNILDEDWTDLMEQTPNSETPTNFSYIISKKSTTNMIYKCIATNGRSEDTYQVALMRSENVKPEFSFGVTSPVNVGDRLNFTCEAVFYVYISLTMTKDKKVLLTKLSNNSRATVLEYDILSADISDSGTYQCIAKLKRGGQRIEKLVVHVKKLLMPSIGILNDRTISQDTDRNIMLMCNSSGNPPPLIEWTHNSKILNELPFLPSINSCNYSTPGFYKHSQIASALLLCKTNYERHQGTFQCIASNKVGLVNKTMKLTILAKPYFHVEWKSDIEMISGTSSELDCSPRGYPPSNVTWLKFIATNKTQVLSSKVGKNQYIISKVSSKDSGMYKCSAVNIRGRLEKFVTVKIKNSAYIGTLKKEALLAVVVPAVIILIIALIAVFLYRRHLKNKYARYLAPDKEFVIDPDRTIFEQSSELPYDLAWEFPREKLTFIKALGSGAFGQVWLAEAEGINSFRPRDHSPNAVKLRKQLRKQTKRYHSLSIRYQKQQEISNIVLEKTMVAVKTLKDGASESEYKDLASELKILIHLGEHKNIVNLLGACTTKGEKLHVILECCPGGDLLNFLRSKKVIFQPIWFKKETSMENEFTYIDLILIAHQVANGMEFLQSRKCVHRDLAARNVLIGVDYIMKIADFGLARDIFKNDVYMKDTQGLVPVKWMAPESLFDKVYTSSSDVWSYGVLLWEIFSLGAAPYPGLPLEELFSFLEDGHRMASPEHCPESVYEIMLDCWRKSPYDRPLFSQIGERLSNILKQNVSGVNAYIDLKDKRDNDDYLIANELPHKEQSLTENEEDDADLAFVETPLIDGPGHRHNNQFNTVL</sequence>
<evidence type="ECO:0000256" key="19">
    <source>
        <dbReference type="SAM" id="Phobius"/>
    </source>
</evidence>
<keyword evidence="9" id="KW-0418">Kinase</keyword>
<keyword evidence="4" id="KW-1003">Cell membrane</keyword>
<evidence type="ECO:0000259" key="22">
    <source>
        <dbReference type="PROSITE" id="PS50835"/>
    </source>
</evidence>
<evidence type="ECO:0000256" key="3">
    <source>
        <dbReference type="ARBA" id="ARBA00022473"/>
    </source>
</evidence>
<keyword evidence="7 19" id="KW-0812">Transmembrane</keyword>
<dbReference type="Pfam" id="PF13927">
    <property type="entry name" value="Ig_3"/>
    <property type="match status" value="2"/>
</dbReference>